<gene>
    <name evidence="1" type="ORF">Q604_UNBC04248G0001</name>
</gene>
<evidence type="ECO:0000313" key="1">
    <source>
        <dbReference type="EMBL" id="ETJ41808.1"/>
    </source>
</evidence>
<protein>
    <submittedName>
        <fullName evidence="1">Uncharacterized protein</fullName>
    </submittedName>
</protein>
<proteinExistence type="predicted"/>
<dbReference type="EMBL" id="AZMM01004248">
    <property type="protein sequence ID" value="ETJ41808.1"/>
    <property type="molecule type" value="Genomic_DNA"/>
</dbReference>
<reference evidence="1" key="1">
    <citation type="submission" date="2013-12" db="EMBL/GenBank/DDBJ databases">
        <title>A Varibaculum cambriense genome reconstructed from a premature infant gut community with otherwise low bacterial novelty that shifts toward anaerobic metabolism during the third week of life.</title>
        <authorList>
            <person name="Brown C.T."/>
            <person name="Sharon I."/>
            <person name="Thomas B.C."/>
            <person name="Castelle C.J."/>
            <person name="Morowitz M.J."/>
            <person name="Banfield J.F."/>
        </authorList>
    </citation>
    <scope>NUCLEOTIDE SEQUENCE</scope>
</reference>
<sequence>LEQAAMPPVNTVICLSGFHNMRDELRLMCYNHVLAWCDNRRNAVALAFTSNESQ</sequence>
<name>W1YH10_9ZZZZ</name>
<accession>W1YH10</accession>
<comment type="caution">
    <text evidence="1">The sequence shown here is derived from an EMBL/GenBank/DDBJ whole genome shotgun (WGS) entry which is preliminary data.</text>
</comment>
<feature type="non-terminal residue" evidence="1">
    <location>
        <position position="1"/>
    </location>
</feature>
<organism evidence="1">
    <name type="scientific">human gut metagenome</name>
    <dbReference type="NCBI Taxonomy" id="408170"/>
    <lineage>
        <taxon>unclassified sequences</taxon>
        <taxon>metagenomes</taxon>
        <taxon>organismal metagenomes</taxon>
    </lineage>
</organism>
<dbReference type="AlphaFoldDB" id="W1YH10"/>